<reference evidence="8 9" key="1">
    <citation type="submission" date="2017-03" db="EMBL/GenBank/DDBJ databases">
        <title>Draft genome sequence of Streptomyces scabrisporus NF3, endophyte isolated from Amphipterygium adstringens.</title>
        <authorList>
            <person name="Vazquez M."/>
            <person name="Ceapa C.D."/>
            <person name="Rodriguez Luna D."/>
            <person name="Sanchez Esquivel S."/>
        </authorList>
    </citation>
    <scope>NUCLEOTIDE SEQUENCE [LARGE SCALE GENOMIC DNA]</scope>
    <source>
        <strain evidence="8 9">NF3</strain>
    </source>
</reference>
<dbReference type="PROSITE" id="PS51935">
    <property type="entry name" value="NLPC_P60"/>
    <property type="match status" value="1"/>
</dbReference>
<dbReference type="SUPFAM" id="SSF53955">
    <property type="entry name" value="Lysozyme-like"/>
    <property type="match status" value="1"/>
</dbReference>
<dbReference type="InterPro" id="IPR008258">
    <property type="entry name" value="Transglycosylase_SLT_dom_1"/>
</dbReference>
<dbReference type="Proteomes" id="UP000190037">
    <property type="component" value="Unassembled WGS sequence"/>
</dbReference>
<name>A0A1T3P599_9ACTN</name>
<protein>
    <recommendedName>
        <fullName evidence="7">NlpC/P60 domain-containing protein</fullName>
    </recommendedName>
</protein>
<evidence type="ECO:0000256" key="6">
    <source>
        <dbReference type="SAM" id="Phobius"/>
    </source>
</evidence>
<comment type="similarity">
    <text evidence="1">Belongs to the peptidase C40 family.</text>
</comment>
<dbReference type="Gene3D" id="3.90.1720.10">
    <property type="entry name" value="endopeptidase domain like (from Nostoc punctiforme)"/>
    <property type="match status" value="1"/>
</dbReference>
<evidence type="ECO:0000313" key="9">
    <source>
        <dbReference type="Proteomes" id="UP000190037"/>
    </source>
</evidence>
<evidence type="ECO:0000313" key="8">
    <source>
        <dbReference type="EMBL" id="OPC84246.1"/>
    </source>
</evidence>
<dbReference type="InterPro" id="IPR023346">
    <property type="entry name" value="Lysozyme-like_dom_sf"/>
</dbReference>
<dbReference type="InterPro" id="IPR038765">
    <property type="entry name" value="Papain-like_cys_pep_sf"/>
</dbReference>
<dbReference type="InterPro" id="IPR000064">
    <property type="entry name" value="NLP_P60_dom"/>
</dbReference>
<feature type="coiled-coil region" evidence="5">
    <location>
        <begin position="429"/>
        <end position="499"/>
    </location>
</feature>
<keyword evidence="2" id="KW-0645">Protease</keyword>
<dbReference type="PANTHER" id="PTHR47359:SF3">
    <property type="entry name" value="NLP_P60 DOMAIN-CONTAINING PROTEIN-RELATED"/>
    <property type="match status" value="1"/>
</dbReference>
<comment type="caution">
    <text evidence="8">The sequence shown here is derived from an EMBL/GenBank/DDBJ whole genome shotgun (WGS) entry which is preliminary data.</text>
</comment>
<dbReference type="STRING" id="159449.B4N89_27920"/>
<organism evidence="8 9">
    <name type="scientific">Embleya scabrispora</name>
    <dbReference type="NCBI Taxonomy" id="159449"/>
    <lineage>
        <taxon>Bacteria</taxon>
        <taxon>Bacillati</taxon>
        <taxon>Actinomycetota</taxon>
        <taxon>Actinomycetes</taxon>
        <taxon>Kitasatosporales</taxon>
        <taxon>Streptomycetaceae</taxon>
        <taxon>Embleya</taxon>
    </lineage>
</organism>
<dbReference type="Pfam" id="PF01464">
    <property type="entry name" value="SLT"/>
    <property type="match status" value="1"/>
</dbReference>
<dbReference type="Pfam" id="PF00877">
    <property type="entry name" value="NLPC_P60"/>
    <property type="match status" value="1"/>
</dbReference>
<proteinExistence type="inferred from homology"/>
<dbReference type="EMBL" id="MWQN01000001">
    <property type="protein sequence ID" value="OPC84246.1"/>
    <property type="molecule type" value="Genomic_DNA"/>
</dbReference>
<feature type="coiled-coil region" evidence="5">
    <location>
        <begin position="547"/>
        <end position="581"/>
    </location>
</feature>
<accession>A0A1T3P599</accession>
<feature type="transmembrane region" description="Helical" evidence="6">
    <location>
        <begin position="339"/>
        <end position="362"/>
    </location>
</feature>
<evidence type="ECO:0000256" key="1">
    <source>
        <dbReference type="ARBA" id="ARBA00007074"/>
    </source>
</evidence>
<keyword evidence="4" id="KW-0788">Thiol protease</keyword>
<dbReference type="GO" id="GO:0006508">
    <property type="term" value="P:proteolysis"/>
    <property type="evidence" value="ECO:0007669"/>
    <property type="project" value="UniProtKB-KW"/>
</dbReference>
<dbReference type="RefSeq" id="WP_078978540.1">
    <property type="nucleotide sequence ID" value="NZ_MWQN01000001.1"/>
</dbReference>
<dbReference type="InterPro" id="IPR051794">
    <property type="entry name" value="PG_Endopeptidase_C40"/>
</dbReference>
<dbReference type="SUPFAM" id="SSF54001">
    <property type="entry name" value="Cysteine proteinases"/>
    <property type="match status" value="1"/>
</dbReference>
<dbReference type="GO" id="GO:0008234">
    <property type="term" value="F:cysteine-type peptidase activity"/>
    <property type="evidence" value="ECO:0007669"/>
    <property type="project" value="UniProtKB-KW"/>
</dbReference>
<feature type="coiled-coil region" evidence="5">
    <location>
        <begin position="131"/>
        <end position="179"/>
    </location>
</feature>
<evidence type="ECO:0000256" key="5">
    <source>
        <dbReference type="SAM" id="Coils"/>
    </source>
</evidence>
<keyword evidence="6" id="KW-0472">Membrane</keyword>
<keyword evidence="6" id="KW-1133">Transmembrane helix</keyword>
<evidence type="ECO:0000256" key="3">
    <source>
        <dbReference type="ARBA" id="ARBA00022801"/>
    </source>
</evidence>
<keyword evidence="3" id="KW-0378">Hydrolase</keyword>
<feature type="transmembrane region" description="Helical" evidence="6">
    <location>
        <begin position="1014"/>
        <end position="1042"/>
    </location>
</feature>
<feature type="transmembrane region" description="Helical" evidence="6">
    <location>
        <begin position="920"/>
        <end position="939"/>
    </location>
</feature>
<evidence type="ECO:0000259" key="7">
    <source>
        <dbReference type="PROSITE" id="PS51935"/>
    </source>
</evidence>
<feature type="domain" description="NlpC/P60" evidence="7">
    <location>
        <begin position="1421"/>
        <end position="1547"/>
    </location>
</feature>
<dbReference type="PANTHER" id="PTHR47359">
    <property type="entry name" value="PEPTIDOGLYCAN DL-ENDOPEPTIDASE CWLO"/>
    <property type="match status" value="1"/>
</dbReference>
<sequence length="1750" mass="185329">MPITVGTVEVHVIPNTQGILTRLRNGILPAANTVGTEAGQQMGNRLTQALQVQVVGAGIRIGRQLGEEISRELRRAVRDALPDTIRTSGKLAAAQGGRAGAETGGAFSRELKTRVEAAVRSLPNIKVGANTSEAESDLQALRVRMESLRDKRIGIDIGADEARIEAEALEAELRRLGAISPNVRVRVDTARAIAELEAMREQIRLATLKPWEVRLEVDGGFGARLRAAVQAAQASLPNINIDSNTSPARARIQGLRAELEQLRDVRVGIDIDAAAAQAKIDQIRAELAKLGMNKDVDLDVRVDAMNARRELKAVELQADILDRKRIDIPIHTSSAMSNILQLAAALGAVIVPPAIGVLAAGLGAVTSAAFAAAAGIGAVALVAVPGIMKIAGALQAQKAANEAAATASGKSGAAAAQQAIQAQQQALQMEGAQQTLTQAYRQAAQQREQSLRQVSAAQRAVGDAQVQAAERARQAEQQLVDAQADARRAQIALTDARKAARLELEDMRSRLAGAALDERSAVLAVERAQQRLASTREAGASVSRLDREEAQLAYDEAVQRLEDQRRENGRLQESAAAAAKAGVEGSDQVVKAKEAVTQADRRAVEAAAGVRTAQTEGARAVADAQQQLADAQRNAAQAAQQSADQVASAQRGIQSAQLAAAAAAEQSAGGMDAAATAAQKYQDALAKMNPATRSTYDAVLRLKDAFKAWSDAASPAVMPLFTRFVDGLTRTLPTLTPMVMAAADGIGRLMDRASRSFARDPFWASFKADLTIAMPRAIEGMGVSFGNLFRGIAGIFDAFNPHMDSIAARMEKATGRFANWGTQLKGSPEFERFLDNASRNAPLLKEAFAAMGRAILEVSNALEPLRGPALVILTAVAQFIALLAERLPGVIQFLVLYAIAWRAINTAMAINAAVSKMTPMGQLIMIIAAVIAVIVLLVLHWDKVTAVFRWVWEHVLRPVFLAIADAAGVMWRNGIKPVVDGLVAGWNAVAEAANWLWRKVLSPVFDGIGVGARILAAIVLVILIAPLLIAFRLLAAIGLWLWHDIFEPVWTGMSMAADWAWRNILKPTLEGIGAGLGWVGDRLGDLWHGVFEPAWSGMSGAADWAWRNILKPTLDAIGAGCGWVGDRLGDLWHGVFEPVWSGISSAVSLAWSMFLKPSFDSITGGMQAVGSWAQDLYQVWIKPWFDKIGAVIGDTMTNAQKAFRVAIDGITLLWGFLKEIVAAPVRFVVNQVYDKGIKKVWNWVADKVGLPSLPDGVAGFASGGIYPGYTPGRDIGLAAVSGGEAIMRPEWTRAVGPGFVNSMNAAARSGGVAGVRSALSTTPIVGAYSWGGIVGSVVDTVKSGIDAIPGASWVLDKGASLARGFLAGSVELAMKPVRAMIGEIRGESPWSKVARGLPNKAIDGVIDWIREDDRKQALSGVGVAASALREAMTYAGVPYLWGGTSRLGIDCSGLTQAAYKAVGVEIGRTTYDQVKRGRHIAMRDAVPGDLVFEQFEGPSPSHVGMYLRPGVIWNAPRPGLGVGESGIANVVDVRRMASDVMGGSVSAFGDVAGWLRAALAATGKPAEWLAPLMTIAKFESGGNPRAENHWDSNQRYGGTFGLMQTIPPTFNAYKLPGMDDILNPIHNAIAAIRYIAARYGTPFNTPGIRSLSAGGGYLGYKAGGIVPLAFDSGGYLPPGLNLTYNGLGRPEPVFTPAQSAALFSGVRGGDGGGVFTGELRLSGGELLGVVDGRIDRKQDELAGRLGMGRG</sequence>
<feature type="coiled-coil region" evidence="5">
    <location>
        <begin position="273"/>
        <end position="324"/>
    </location>
</feature>
<evidence type="ECO:0000256" key="2">
    <source>
        <dbReference type="ARBA" id="ARBA00022670"/>
    </source>
</evidence>
<gene>
    <name evidence="8" type="ORF">B4N89_27920</name>
</gene>
<keyword evidence="6" id="KW-0812">Transmembrane</keyword>
<keyword evidence="9" id="KW-1185">Reference proteome</keyword>
<feature type="transmembrane region" description="Helical" evidence="6">
    <location>
        <begin position="369"/>
        <end position="388"/>
    </location>
</feature>
<keyword evidence="5" id="KW-0175">Coiled coil</keyword>
<dbReference type="OrthoDB" id="3765294at2"/>
<evidence type="ECO:0000256" key="4">
    <source>
        <dbReference type="ARBA" id="ARBA00022807"/>
    </source>
</evidence>